<dbReference type="KEGG" id="trg:TRUGW13939_06989"/>
<feature type="compositionally biased region" description="Polar residues" evidence="1">
    <location>
        <begin position="431"/>
        <end position="440"/>
    </location>
</feature>
<dbReference type="InterPro" id="IPR000719">
    <property type="entry name" value="Prot_kinase_dom"/>
</dbReference>
<evidence type="ECO:0000313" key="4">
    <source>
        <dbReference type="EMBL" id="QKX59847.1"/>
    </source>
</evidence>
<protein>
    <recommendedName>
        <fullName evidence="3">Protein kinase domain-containing protein</fullName>
    </recommendedName>
</protein>
<keyword evidence="5" id="KW-1185">Reference proteome</keyword>
<dbReference type="Gene3D" id="1.20.120.1020">
    <property type="entry name" value="Prion-inhibition and propagation, HeLo domain"/>
    <property type="match status" value="1"/>
</dbReference>
<dbReference type="SUPFAM" id="SSF56112">
    <property type="entry name" value="Protein kinase-like (PK-like)"/>
    <property type="match status" value="1"/>
</dbReference>
<dbReference type="GeneID" id="55994482"/>
<dbReference type="PANTHER" id="PTHR37542:SF3">
    <property type="entry name" value="PRION-INHIBITION AND PROPAGATION HELO DOMAIN-CONTAINING PROTEIN"/>
    <property type="match status" value="1"/>
</dbReference>
<gene>
    <name evidence="4" type="ORF">TRUGW13939_06989</name>
</gene>
<feature type="domain" description="Protein kinase" evidence="3">
    <location>
        <begin position="236"/>
        <end position="566"/>
    </location>
</feature>
<dbReference type="InterPro" id="IPR029498">
    <property type="entry name" value="HeLo_dom"/>
</dbReference>
<feature type="signal peptide" evidence="2">
    <location>
        <begin position="1"/>
        <end position="24"/>
    </location>
</feature>
<dbReference type="RefSeq" id="XP_035346024.1">
    <property type="nucleotide sequence ID" value="XM_035490131.1"/>
</dbReference>
<organism evidence="4 5">
    <name type="scientific">Talaromyces rugulosus</name>
    <name type="common">Penicillium rugulosum</name>
    <dbReference type="NCBI Taxonomy" id="121627"/>
    <lineage>
        <taxon>Eukaryota</taxon>
        <taxon>Fungi</taxon>
        <taxon>Dikarya</taxon>
        <taxon>Ascomycota</taxon>
        <taxon>Pezizomycotina</taxon>
        <taxon>Eurotiomycetes</taxon>
        <taxon>Eurotiomycetidae</taxon>
        <taxon>Eurotiales</taxon>
        <taxon>Trichocomaceae</taxon>
        <taxon>Talaromyces</taxon>
        <taxon>Talaromyces sect. Islandici</taxon>
    </lineage>
</organism>
<evidence type="ECO:0000313" key="5">
    <source>
        <dbReference type="Proteomes" id="UP000509510"/>
    </source>
</evidence>
<dbReference type="InterPro" id="IPR038305">
    <property type="entry name" value="HeLo_sf"/>
</dbReference>
<feature type="chain" id="PRO_5028955862" description="Protein kinase domain-containing protein" evidence="2">
    <location>
        <begin position="25"/>
        <end position="573"/>
    </location>
</feature>
<proteinExistence type="predicted"/>
<dbReference type="Gene3D" id="1.10.510.10">
    <property type="entry name" value="Transferase(Phosphotransferase) domain 1"/>
    <property type="match status" value="1"/>
</dbReference>
<dbReference type="EMBL" id="CP055901">
    <property type="protein sequence ID" value="QKX59847.1"/>
    <property type="molecule type" value="Genomic_DNA"/>
</dbReference>
<dbReference type="PROSITE" id="PS50011">
    <property type="entry name" value="PROTEIN_KINASE_DOM"/>
    <property type="match status" value="1"/>
</dbReference>
<keyword evidence="2" id="KW-0732">Signal</keyword>
<dbReference type="OrthoDB" id="4227237at2759"/>
<dbReference type="PANTHER" id="PTHR37542">
    <property type="entry name" value="HELO DOMAIN-CONTAINING PROTEIN-RELATED"/>
    <property type="match status" value="1"/>
</dbReference>
<dbReference type="InterPro" id="IPR011009">
    <property type="entry name" value="Kinase-like_dom_sf"/>
</dbReference>
<accession>A0A7H8R0X2</accession>
<evidence type="ECO:0000256" key="2">
    <source>
        <dbReference type="SAM" id="SignalP"/>
    </source>
</evidence>
<reference evidence="5" key="1">
    <citation type="submission" date="2020-06" db="EMBL/GenBank/DDBJ databases">
        <title>A chromosome-scale genome assembly of Talaromyces rugulosus W13939.</title>
        <authorList>
            <person name="Wang B."/>
            <person name="Guo L."/>
            <person name="Ye K."/>
            <person name="Wang L."/>
        </authorList>
    </citation>
    <scope>NUCLEOTIDE SEQUENCE [LARGE SCALE GENOMIC DNA]</scope>
    <source>
        <strain evidence="5">W13939</strain>
    </source>
</reference>
<dbReference type="AlphaFoldDB" id="A0A7H8R0X2"/>
<feature type="region of interest" description="Disordered" evidence="1">
    <location>
        <begin position="431"/>
        <end position="450"/>
    </location>
</feature>
<evidence type="ECO:0000256" key="1">
    <source>
        <dbReference type="SAM" id="MobiDB-lite"/>
    </source>
</evidence>
<dbReference type="Pfam" id="PF14479">
    <property type="entry name" value="HeLo"/>
    <property type="match status" value="1"/>
</dbReference>
<sequence>MESHFGTFAAATALLGNLVQSCLAVSSFWEKIEHADEEANLFIVRLDGRLSALHWWSTRWKIIDDEASSIRIPDARFQVYGNAIANYLELILHTLHHLTSHQDDVPIFKNTRAAHTSNSSERLAMLLNTRWEAHLGASTTNANEDKSGFGGRLKWALKNGRAIERLKVLESLIQDLQELFPPPGPSYDLSGAVLVNPALMTEQGVWRLRWLSRQGDIDPFAASLAWLKHTSISHIYDLKVSSGSDSQRQLANLERYSCPGDATHYTTEYNGSSMLIERKIVPREADNNVLKLRIEKVIHLLKASQSIQELRTLPCIGYLHRQPGEDGLSPDDEYCVYEILYTIPTGSTLSLNAMIKDSNKYQPELSLDKRFEIARILSRAVLYLHVAEWLHKGIRSHNVMFCSSEESATRSADRFGHPYIVGFEYSRVSSKNEGTENSASSDEDNLYRHPMVQGPPVADTDSYIGNTGRFTKDHDIYSLGVTLTEIGLLMTASQILDKLRKTKNYTHTPKNFRDKLIEKFVPTVVAFKMGQIYADVTIRCLRADFYSLPKEDSRESSVEFYKHVVSQLDLCRA</sequence>
<evidence type="ECO:0000259" key="3">
    <source>
        <dbReference type="PROSITE" id="PS50011"/>
    </source>
</evidence>
<dbReference type="GO" id="GO:0004672">
    <property type="term" value="F:protein kinase activity"/>
    <property type="evidence" value="ECO:0007669"/>
    <property type="project" value="InterPro"/>
</dbReference>
<dbReference type="Proteomes" id="UP000509510">
    <property type="component" value="Chromosome IV"/>
</dbReference>
<name>A0A7H8R0X2_TALRU</name>
<dbReference type="GO" id="GO:0005524">
    <property type="term" value="F:ATP binding"/>
    <property type="evidence" value="ECO:0007669"/>
    <property type="project" value="InterPro"/>
</dbReference>